<dbReference type="EMBL" id="CP023328">
    <property type="protein sequence ID" value="ATY67379.1"/>
    <property type="molecule type" value="Genomic_DNA"/>
</dbReference>
<proteinExistence type="predicted"/>
<dbReference type="AlphaFoldDB" id="A0A2H4SWA0"/>
<protein>
    <submittedName>
        <fullName evidence="1">Uncharacterized protein</fullName>
    </submittedName>
</protein>
<accession>A0A2H4SWA0</accession>
<sequence length="75" mass="8264">MVVGENEKKRILGEWDGWTIWVDGWAEQRFGKDVPCGAAGQALTIVRGLGGLGDGAQGRRCKIPRRHCHGYRGDD</sequence>
<dbReference type="VEuPathDB" id="FungiDB:A9K55_000302"/>
<dbReference type="Proteomes" id="UP000323067">
    <property type="component" value="Chromosome i"/>
</dbReference>
<gene>
    <name evidence="1" type="ORF">A9K55_000302</name>
</gene>
<dbReference type="VEuPathDB" id="FungiDB:CCM_09303"/>
<evidence type="ECO:0000313" key="2">
    <source>
        <dbReference type="Proteomes" id="UP000323067"/>
    </source>
</evidence>
<evidence type="ECO:0000313" key="1">
    <source>
        <dbReference type="EMBL" id="ATY67379.1"/>
    </source>
</evidence>
<organism evidence="1 2">
    <name type="scientific">Cordyceps militaris</name>
    <name type="common">Caterpillar fungus</name>
    <name type="synonym">Clavaria militaris</name>
    <dbReference type="NCBI Taxonomy" id="73501"/>
    <lineage>
        <taxon>Eukaryota</taxon>
        <taxon>Fungi</taxon>
        <taxon>Dikarya</taxon>
        <taxon>Ascomycota</taxon>
        <taxon>Pezizomycotina</taxon>
        <taxon>Sordariomycetes</taxon>
        <taxon>Hypocreomycetidae</taxon>
        <taxon>Hypocreales</taxon>
        <taxon>Cordycipitaceae</taxon>
        <taxon>Cordyceps</taxon>
    </lineage>
</organism>
<name>A0A2H4SWA0_CORMI</name>
<reference evidence="1 2" key="1">
    <citation type="journal article" date="2017" name="BMC Genomics">
        <title>Chromosome level assembly and secondary metabolite potential of the parasitic fungus Cordyceps militaris.</title>
        <authorList>
            <person name="Kramer G.J."/>
            <person name="Nodwell J.R."/>
        </authorList>
    </citation>
    <scope>NUCLEOTIDE SEQUENCE [LARGE SCALE GENOMIC DNA]</scope>
    <source>
        <strain evidence="1 2">ATCC 34164</strain>
    </source>
</reference>